<dbReference type="InterPro" id="IPR036986">
    <property type="entry name" value="S4_RNA-bd_sf"/>
</dbReference>
<comment type="caution">
    <text evidence="6">The sequence shown here is derived from an EMBL/GenBank/DDBJ whole genome shotgun (WGS) entry which is preliminary data.</text>
</comment>
<protein>
    <submittedName>
        <fullName evidence="6">rRNA pseudouridine synthase</fullName>
    </submittedName>
</protein>
<dbReference type="CDD" id="cd00165">
    <property type="entry name" value="S4"/>
    <property type="match status" value="1"/>
</dbReference>
<dbReference type="Gene3D" id="3.30.70.1560">
    <property type="entry name" value="Alpha-L RNA-binding motif"/>
    <property type="match status" value="1"/>
</dbReference>
<keyword evidence="7" id="KW-1185">Reference proteome</keyword>
<dbReference type="EMBL" id="VORB01000001">
    <property type="protein sequence ID" value="TXC85092.1"/>
    <property type="molecule type" value="Genomic_DNA"/>
</dbReference>
<dbReference type="InterPro" id="IPR042092">
    <property type="entry name" value="PsdUridine_s_RsuA/RluB/E/F_cat"/>
</dbReference>
<evidence type="ECO:0000313" key="7">
    <source>
        <dbReference type="Proteomes" id="UP000321168"/>
    </source>
</evidence>
<feature type="region of interest" description="Disordered" evidence="4">
    <location>
        <begin position="1"/>
        <end position="50"/>
    </location>
</feature>
<dbReference type="InterPro" id="IPR002942">
    <property type="entry name" value="S4_RNA-bd"/>
</dbReference>
<dbReference type="InterPro" id="IPR006145">
    <property type="entry name" value="PsdUridine_synth_RsuA/RluA"/>
</dbReference>
<evidence type="ECO:0000256" key="3">
    <source>
        <dbReference type="PROSITE-ProRule" id="PRU00182"/>
    </source>
</evidence>
<dbReference type="GO" id="GO:0000455">
    <property type="term" value="P:enzyme-directed rRNA pseudouridine synthesis"/>
    <property type="evidence" value="ECO:0007669"/>
    <property type="project" value="UniProtKB-ARBA"/>
</dbReference>
<dbReference type="NCBIfam" id="TIGR00093">
    <property type="entry name" value="pseudouridine synthase"/>
    <property type="match status" value="1"/>
</dbReference>
<dbReference type="InterPro" id="IPR050343">
    <property type="entry name" value="RsuA_PseudoU_synthase"/>
</dbReference>
<dbReference type="FunFam" id="3.10.290.10:FF:000003">
    <property type="entry name" value="Pseudouridine synthase"/>
    <property type="match status" value="1"/>
</dbReference>
<dbReference type="InterPro" id="IPR000748">
    <property type="entry name" value="PsdUridine_synth_RsuA/RluB/E/F"/>
</dbReference>
<dbReference type="GO" id="GO:0003723">
    <property type="term" value="F:RNA binding"/>
    <property type="evidence" value="ECO:0007669"/>
    <property type="project" value="UniProtKB-KW"/>
</dbReference>
<keyword evidence="3" id="KW-0694">RNA-binding</keyword>
<dbReference type="SUPFAM" id="SSF55174">
    <property type="entry name" value="Alpha-L RNA-binding motif"/>
    <property type="match status" value="1"/>
</dbReference>
<proteinExistence type="inferred from homology"/>
<dbReference type="PANTHER" id="PTHR47683:SF2">
    <property type="entry name" value="RNA-BINDING S4 DOMAIN-CONTAINING PROTEIN"/>
    <property type="match status" value="1"/>
</dbReference>
<dbReference type="SUPFAM" id="SSF55120">
    <property type="entry name" value="Pseudouridine synthase"/>
    <property type="match status" value="1"/>
</dbReference>
<dbReference type="GO" id="GO:0120159">
    <property type="term" value="F:rRNA pseudouridine synthase activity"/>
    <property type="evidence" value="ECO:0007669"/>
    <property type="project" value="UniProtKB-ARBA"/>
</dbReference>
<sequence length="297" mass="33874">MGRERSNWRDKGSRRGAQAKREDSRQESGDKPRGNKPFKPGFKKEFRRNKGLENIPKFSSEVRLNKFLSNAGVCGRREADVLIKSGAVSVNDVHVTELGIKVNPDKDVVKVDGNRVSLETKQYFVLNKPKDFNPLMGDPYSRKTVSILMKGACKEQIYPVDKVDKMTSGVLLFSNDGDLIIKLSHPKFRIKRIYHVTLNRKFAEQSLEEVKEGLEIDGHFFKPEAIEFVGKGDDRTQVGLEITTGRHSVVRKVFEHFGCKVVAMDRVYFGGITKKNLPRGKYRKLTEQEVINLKMMK</sequence>
<feature type="domain" description="RNA-binding S4" evidence="5">
    <location>
        <begin position="62"/>
        <end position="124"/>
    </location>
</feature>
<evidence type="ECO:0000256" key="4">
    <source>
        <dbReference type="SAM" id="MobiDB-lite"/>
    </source>
</evidence>
<organism evidence="6 7">
    <name type="scientific">Luteibaculum oceani</name>
    <dbReference type="NCBI Taxonomy" id="1294296"/>
    <lineage>
        <taxon>Bacteria</taxon>
        <taxon>Pseudomonadati</taxon>
        <taxon>Bacteroidota</taxon>
        <taxon>Flavobacteriia</taxon>
        <taxon>Flavobacteriales</taxon>
        <taxon>Luteibaculaceae</taxon>
        <taxon>Luteibaculum</taxon>
    </lineage>
</organism>
<reference evidence="6 7" key="1">
    <citation type="submission" date="2019-08" db="EMBL/GenBank/DDBJ databases">
        <title>Genome of Luteibaculum oceani JCM 18817.</title>
        <authorList>
            <person name="Bowman J.P."/>
        </authorList>
    </citation>
    <scope>NUCLEOTIDE SEQUENCE [LARGE SCALE GENOMIC DNA]</scope>
    <source>
        <strain evidence="6 7">JCM 18817</strain>
    </source>
</reference>
<dbReference type="PANTHER" id="PTHR47683">
    <property type="entry name" value="PSEUDOURIDINE SYNTHASE FAMILY PROTEIN-RELATED"/>
    <property type="match status" value="1"/>
</dbReference>
<dbReference type="AlphaFoldDB" id="A0A5C6VI31"/>
<evidence type="ECO:0000256" key="2">
    <source>
        <dbReference type="ARBA" id="ARBA00023235"/>
    </source>
</evidence>
<dbReference type="Gene3D" id="3.10.290.10">
    <property type="entry name" value="RNA-binding S4 domain"/>
    <property type="match status" value="1"/>
</dbReference>
<dbReference type="PROSITE" id="PS50889">
    <property type="entry name" value="S4"/>
    <property type="match status" value="1"/>
</dbReference>
<dbReference type="RefSeq" id="WP_147012189.1">
    <property type="nucleotide sequence ID" value="NZ_VORB01000001.1"/>
</dbReference>
<feature type="compositionally biased region" description="Basic and acidic residues" evidence="4">
    <location>
        <begin position="1"/>
        <end position="33"/>
    </location>
</feature>
<keyword evidence="2" id="KW-0413">Isomerase</keyword>
<dbReference type="Pfam" id="PF01479">
    <property type="entry name" value="S4"/>
    <property type="match status" value="1"/>
</dbReference>
<gene>
    <name evidence="6" type="ORF">FRX97_00270</name>
</gene>
<dbReference type="InterPro" id="IPR020094">
    <property type="entry name" value="TruA/RsuA/RluB/E/F_N"/>
</dbReference>
<evidence type="ECO:0000256" key="1">
    <source>
        <dbReference type="ARBA" id="ARBA00008348"/>
    </source>
</evidence>
<name>A0A5C6VI31_9FLAO</name>
<dbReference type="InterPro" id="IPR020103">
    <property type="entry name" value="PsdUridine_synth_cat_dom_sf"/>
</dbReference>
<dbReference type="Gene3D" id="3.30.70.580">
    <property type="entry name" value="Pseudouridine synthase I, catalytic domain, N-terminal subdomain"/>
    <property type="match status" value="1"/>
</dbReference>
<comment type="similarity">
    <text evidence="1">Belongs to the pseudouridine synthase RsuA family.</text>
</comment>
<dbReference type="OrthoDB" id="9807213at2"/>
<dbReference type="SMART" id="SM00363">
    <property type="entry name" value="S4"/>
    <property type="match status" value="1"/>
</dbReference>
<accession>A0A5C6VI31</accession>
<evidence type="ECO:0000259" key="5">
    <source>
        <dbReference type="SMART" id="SM00363"/>
    </source>
</evidence>
<dbReference type="Pfam" id="PF00849">
    <property type="entry name" value="PseudoU_synth_2"/>
    <property type="match status" value="1"/>
</dbReference>
<evidence type="ECO:0000313" key="6">
    <source>
        <dbReference type="EMBL" id="TXC85092.1"/>
    </source>
</evidence>
<dbReference type="Proteomes" id="UP000321168">
    <property type="component" value="Unassembled WGS sequence"/>
</dbReference>